<dbReference type="RefSeq" id="WP_137262170.1">
    <property type="nucleotide sequence ID" value="NZ_SZQL01000009.1"/>
</dbReference>
<dbReference type="Pfam" id="PF08861">
    <property type="entry name" value="DUF1828"/>
    <property type="match status" value="1"/>
</dbReference>
<dbReference type="Proteomes" id="UP000305848">
    <property type="component" value="Unassembled WGS sequence"/>
</dbReference>
<evidence type="ECO:0000313" key="3">
    <source>
        <dbReference type="Proteomes" id="UP000305848"/>
    </source>
</evidence>
<name>A0A4U3L3B7_9BACT</name>
<dbReference type="AlphaFoldDB" id="A0A4U3L3B7"/>
<keyword evidence="3" id="KW-1185">Reference proteome</keyword>
<sequence>MMEQILNHIKKDFNGRVAIRQKRPGIYQLLLPIYHEDGDMIDLFITPVSENKFALCDYGLTLQRLSYSYDIDTENKETILQKIISENKLTEQEGNICLETTPETLYTDIMHITQAYAKIGSMRYFKREVIENLFFEMLDEYIFSDLKDFNPQKKVLPIPERDDLEADYSFQPNGKPVYLFGVKDVAKARLVTLSYQAYLLGNIKYHGWVVTENFEALPRKDKLRLTNACDKQFTSLDEFKANARPFLEKEKA</sequence>
<reference evidence="2 3" key="1">
    <citation type="submission" date="2019-05" db="EMBL/GenBank/DDBJ databases">
        <title>Panacibacter sp. strain 17mud1-8 Genome sequencing and assembly.</title>
        <authorList>
            <person name="Chhetri G."/>
        </authorList>
    </citation>
    <scope>NUCLEOTIDE SEQUENCE [LARGE SCALE GENOMIC DNA]</scope>
    <source>
        <strain evidence="2 3">17mud1-8</strain>
    </source>
</reference>
<dbReference type="InterPro" id="IPR014960">
    <property type="entry name" value="DUF1828"/>
</dbReference>
<proteinExistence type="predicted"/>
<dbReference type="EMBL" id="SZQL01000009">
    <property type="protein sequence ID" value="TKK68066.1"/>
    <property type="molecule type" value="Genomic_DNA"/>
</dbReference>
<feature type="domain" description="DUF1828" evidence="1">
    <location>
        <begin position="32"/>
        <end position="119"/>
    </location>
</feature>
<organism evidence="2 3">
    <name type="scientific">Ilyomonas limi</name>
    <dbReference type="NCBI Taxonomy" id="2575867"/>
    <lineage>
        <taxon>Bacteria</taxon>
        <taxon>Pseudomonadati</taxon>
        <taxon>Bacteroidota</taxon>
        <taxon>Chitinophagia</taxon>
        <taxon>Chitinophagales</taxon>
        <taxon>Chitinophagaceae</taxon>
        <taxon>Ilyomonas</taxon>
    </lineage>
</organism>
<comment type="caution">
    <text evidence="2">The sequence shown here is derived from an EMBL/GenBank/DDBJ whole genome shotgun (WGS) entry which is preliminary data.</text>
</comment>
<evidence type="ECO:0000313" key="2">
    <source>
        <dbReference type="EMBL" id="TKK68066.1"/>
    </source>
</evidence>
<protein>
    <submittedName>
        <fullName evidence="2">DUF1828 domain-containing protein</fullName>
    </submittedName>
</protein>
<gene>
    <name evidence="2" type="ORF">FC093_12705</name>
</gene>
<evidence type="ECO:0000259" key="1">
    <source>
        <dbReference type="Pfam" id="PF08861"/>
    </source>
</evidence>
<accession>A0A4U3L3B7</accession>
<dbReference type="OrthoDB" id="581553at2"/>